<protein>
    <submittedName>
        <fullName evidence="2">Uncharacterized protein</fullName>
    </submittedName>
</protein>
<feature type="region of interest" description="Disordered" evidence="1">
    <location>
        <begin position="48"/>
        <end position="82"/>
    </location>
</feature>
<gene>
    <name evidence="2" type="ORF">RM445_17505</name>
</gene>
<dbReference type="Proteomes" id="UP001183202">
    <property type="component" value="Unassembled WGS sequence"/>
</dbReference>
<sequence length="82" mass="8579">MTGVVGALVALAVVVALLLVLAVRPHVRRLTRSVAVFRTDTTAGLAQLRTIRAGRRRDPQPAAGEPSPIGGPGRHRRADAAP</sequence>
<reference evidence="3" key="1">
    <citation type="submission" date="2023-07" db="EMBL/GenBank/DDBJ databases">
        <title>30 novel species of actinomycetes from the DSMZ collection.</title>
        <authorList>
            <person name="Nouioui I."/>
        </authorList>
    </citation>
    <scope>NUCLEOTIDE SEQUENCE [LARGE SCALE GENOMIC DNA]</scope>
    <source>
        <strain evidence="3">DSM 45834</strain>
    </source>
</reference>
<organism evidence="2 3">
    <name type="scientific">Pseudonocardia charpentierae</name>
    <dbReference type="NCBI Taxonomy" id="3075545"/>
    <lineage>
        <taxon>Bacteria</taxon>
        <taxon>Bacillati</taxon>
        <taxon>Actinomycetota</taxon>
        <taxon>Actinomycetes</taxon>
        <taxon>Pseudonocardiales</taxon>
        <taxon>Pseudonocardiaceae</taxon>
        <taxon>Pseudonocardia</taxon>
    </lineage>
</organism>
<dbReference type="RefSeq" id="WP_311557587.1">
    <property type="nucleotide sequence ID" value="NZ_JAVREJ010000012.1"/>
</dbReference>
<keyword evidence="3" id="KW-1185">Reference proteome</keyword>
<comment type="caution">
    <text evidence="2">The sequence shown here is derived from an EMBL/GenBank/DDBJ whole genome shotgun (WGS) entry which is preliminary data.</text>
</comment>
<accession>A0ABU2NDI5</accession>
<evidence type="ECO:0000313" key="3">
    <source>
        <dbReference type="Proteomes" id="UP001183202"/>
    </source>
</evidence>
<name>A0ABU2NDI5_9PSEU</name>
<evidence type="ECO:0000313" key="2">
    <source>
        <dbReference type="EMBL" id="MDT0351329.1"/>
    </source>
</evidence>
<dbReference type="EMBL" id="JAVREJ010000012">
    <property type="protein sequence ID" value="MDT0351329.1"/>
    <property type="molecule type" value="Genomic_DNA"/>
</dbReference>
<feature type="compositionally biased region" description="Basic residues" evidence="1">
    <location>
        <begin position="73"/>
        <end position="82"/>
    </location>
</feature>
<evidence type="ECO:0000256" key="1">
    <source>
        <dbReference type="SAM" id="MobiDB-lite"/>
    </source>
</evidence>
<proteinExistence type="predicted"/>